<feature type="chain" id="PRO_5045258107" evidence="1">
    <location>
        <begin position="33"/>
        <end position="441"/>
    </location>
</feature>
<protein>
    <submittedName>
        <fullName evidence="3">Serine hydrolase domain-containing protein</fullName>
        <ecNumber evidence="3">3.-.-.-</ecNumber>
    </submittedName>
</protein>
<sequence length="441" mass="47479">MEEHDGISRRPLLKGAAALLALGIAAPARATAANGRTDGTGAAFSPDALAALRATMERHVAEGYLPGAVWLLHRNGETHVGTAGTFELGGGQPMARDTIFRVASITKPVTAAIAMKLVEDGVIGLDDPVDPLLPELAAPRVLASIEAELEDTVPAKRPVTLRHLLTQTFGLGAIMVFPERYPIQAAMREAGLAPSWTLPKMSSDEYMKRLGALPLAYQPGERFLYNNGLDVAGILVERATGKRLADVLREWLFEPLGMEDTGFFVPPEKQHRLPTQYGPDFAAGDGSLIVYDADLGIDFTTPPPMDSGAGGLVTTVDDYAAFTRMMLNAGELGGIRILRPETVAEMTRNQLTEAQRRTSDAALFMEDGGASWGLGMSVAVHRTKPWLTPGAFGWNGGYGTTAYTDPTNGLTAMFFSQRMMDSPEPPKTYVDFWTQVYKALV</sequence>
<accession>A0ABV6D989</accession>
<dbReference type="PROSITE" id="PS51318">
    <property type="entry name" value="TAT"/>
    <property type="match status" value="1"/>
</dbReference>
<keyword evidence="1" id="KW-0732">Signal</keyword>
<name>A0ABV6D989_9HYPH</name>
<dbReference type="InterPro" id="IPR050789">
    <property type="entry name" value="Diverse_Enzym_Activities"/>
</dbReference>
<dbReference type="InterPro" id="IPR001466">
    <property type="entry name" value="Beta-lactam-related"/>
</dbReference>
<dbReference type="InterPro" id="IPR012338">
    <property type="entry name" value="Beta-lactam/transpept-like"/>
</dbReference>
<dbReference type="PANTHER" id="PTHR43283:SF3">
    <property type="entry name" value="BETA-LACTAMASE FAMILY PROTEIN (AFU_ORTHOLOGUE AFUA_5G07500)"/>
    <property type="match status" value="1"/>
</dbReference>
<dbReference type="InterPro" id="IPR006311">
    <property type="entry name" value="TAT_signal"/>
</dbReference>
<dbReference type="RefSeq" id="WP_261522205.1">
    <property type="nucleotide sequence ID" value="NZ_JAODNW010000023.1"/>
</dbReference>
<comment type="caution">
    <text evidence="3">The sequence shown here is derived from an EMBL/GenBank/DDBJ whole genome shotgun (WGS) entry which is preliminary data.</text>
</comment>
<dbReference type="GO" id="GO:0016787">
    <property type="term" value="F:hydrolase activity"/>
    <property type="evidence" value="ECO:0007669"/>
    <property type="project" value="UniProtKB-KW"/>
</dbReference>
<evidence type="ECO:0000256" key="1">
    <source>
        <dbReference type="SAM" id="SignalP"/>
    </source>
</evidence>
<dbReference type="Pfam" id="PF00144">
    <property type="entry name" value="Beta-lactamase"/>
    <property type="match status" value="1"/>
</dbReference>
<feature type="signal peptide" evidence="1">
    <location>
        <begin position="1"/>
        <end position="32"/>
    </location>
</feature>
<dbReference type="SUPFAM" id="SSF56601">
    <property type="entry name" value="beta-lactamase/transpeptidase-like"/>
    <property type="match status" value="1"/>
</dbReference>
<dbReference type="PANTHER" id="PTHR43283">
    <property type="entry name" value="BETA-LACTAMASE-RELATED"/>
    <property type="match status" value="1"/>
</dbReference>
<keyword evidence="4" id="KW-1185">Reference proteome</keyword>
<reference evidence="3 4" key="1">
    <citation type="submission" date="2024-09" db="EMBL/GenBank/DDBJ databases">
        <authorList>
            <person name="Sun Q."/>
            <person name="Mori K."/>
        </authorList>
    </citation>
    <scope>NUCLEOTIDE SEQUENCE [LARGE SCALE GENOMIC DNA]</scope>
    <source>
        <strain evidence="3 4">CCM 8543</strain>
    </source>
</reference>
<dbReference type="EMBL" id="JBHLXD010000019">
    <property type="protein sequence ID" value="MFC0209216.1"/>
    <property type="molecule type" value="Genomic_DNA"/>
</dbReference>
<evidence type="ECO:0000313" key="3">
    <source>
        <dbReference type="EMBL" id="MFC0209216.1"/>
    </source>
</evidence>
<feature type="domain" description="Beta-lactamase-related" evidence="2">
    <location>
        <begin position="52"/>
        <end position="421"/>
    </location>
</feature>
<organism evidence="3 4">
    <name type="scientific">Chelativorans intermedius</name>
    <dbReference type="NCBI Taxonomy" id="515947"/>
    <lineage>
        <taxon>Bacteria</taxon>
        <taxon>Pseudomonadati</taxon>
        <taxon>Pseudomonadota</taxon>
        <taxon>Alphaproteobacteria</taxon>
        <taxon>Hyphomicrobiales</taxon>
        <taxon>Phyllobacteriaceae</taxon>
        <taxon>Chelativorans</taxon>
    </lineage>
</organism>
<evidence type="ECO:0000259" key="2">
    <source>
        <dbReference type="Pfam" id="PF00144"/>
    </source>
</evidence>
<proteinExistence type="predicted"/>
<keyword evidence="3" id="KW-0378">Hydrolase</keyword>
<gene>
    <name evidence="3" type="ORF">ACFFJ2_12490</name>
</gene>
<dbReference type="Gene3D" id="3.40.710.10">
    <property type="entry name" value="DD-peptidase/beta-lactamase superfamily"/>
    <property type="match status" value="1"/>
</dbReference>
<dbReference type="Proteomes" id="UP001589755">
    <property type="component" value="Unassembled WGS sequence"/>
</dbReference>
<dbReference type="EC" id="3.-.-.-" evidence="3"/>
<evidence type="ECO:0000313" key="4">
    <source>
        <dbReference type="Proteomes" id="UP001589755"/>
    </source>
</evidence>